<organism evidence="1">
    <name type="scientific">Physcomitrium patens</name>
    <name type="common">Spreading-leaved earth moss</name>
    <name type="synonym">Physcomitrella patens</name>
    <dbReference type="NCBI Taxonomy" id="3218"/>
    <lineage>
        <taxon>Eukaryota</taxon>
        <taxon>Viridiplantae</taxon>
        <taxon>Streptophyta</taxon>
        <taxon>Embryophyta</taxon>
        <taxon>Bryophyta</taxon>
        <taxon>Bryophytina</taxon>
        <taxon>Bryopsida</taxon>
        <taxon>Funariidae</taxon>
        <taxon>Funariales</taxon>
        <taxon>Funariaceae</taxon>
        <taxon>Physcomitrium</taxon>
    </lineage>
</organism>
<reference evidence="1 3" key="2">
    <citation type="journal article" date="2018" name="Plant J.">
        <title>The Physcomitrella patens chromosome-scale assembly reveals moss genome structure and evolution.</title>
        <authorList>
            <person name="Lang D."/>
            <person name="Ullrich K.K."/>
            <person name="Murat F."/>
            <person name="Fuchs J."/>
            <person name="Jenkins J."/>
            <person name="Haas F.B."/>
            <person name="Piednoel M."/>
            <person name="Gundlach H."/>
            <person name="Van Bel M."/>
            <person name="Meyberg R."/>
            <person name="Vives C."/>
            <person name="Morata J."/>
            <person name="Symeonidi A."/>
            <person name="Hiss M."/>
            <person name="Muchero W."/>
            <person name="Kamisugi Y."/>
            <person name="Saleh O."/>
            <person name="Blanc G."/>
            <person name="Decker E.L."/>
            <person name="van Gessel N."/>
            <person name="Grimwood J."/>
            <person name="Hayes R.D."/>
            <person name="Graham S.W."/>
            <person name="Gunter L.E."/>
            <person name="McDaniel S.F."/>
            <person name="Hoernstein S.N.W."/>
            <person name="Larsson A."/>
            <person name="Li F.W."/>
            <person name="Perroud P.F."/>
            <person name="Phillips J."/>
            <person name="Ranjan P."/>
            <person name="Rokshar D.S."/>
            <person name="Rothfels C.J."/>
            <person name="Schneider L."/>
            <person name="Shu S."/>
            <person name="Stevenson D.W."/>
            <person name="Thummler F."/>
            <person name="Tillich M."/>
            <person name="Villarreal Aguilar J.C."/>
            <person name="Widiez T."/>
            <person name="Wong G.K."/>
            <person name="Wymore A."/>
            <person name="Zhang Y."/>
            <person name="Zimmer A.D."/>
            <person name="Quatrano R.S."/>
            <person name="Mayer K.F.X."/>
            <person name="Goodstein D."/>
            <person name="Casacuberta J.M."/>
            <person name="Vandepoele K."/>
            <person name="Reski R."/>
            <person name="Cuming A.C."/>
            <person name="Tuskan G.A."/>
            <person name="Maumus F."/>
            <person name="Salse J."/>
            <person name="Schmutz J."/>
            <person name="Rensing S.A."/>
        </authorList>
    </citation>
    <scope>NUCLEOTIDE SEQUENCE [LARGE SCALE GENOMIC DNA]</scope>
    <source>
        <strain evidence="2 3">cv. Gransden 2004</strain>
    </source>
</reference>
<dbReference type="AlphaFoldDB" id="A0A2K1L7K5"/>
<reference evidence="2" key="3">
    <citation type="submission" date="2020-12" db="UniProtKB">
        <authorList>
            <consortium name="EnsemblPlants"/>
        </authorList>
    </citation>
    <scope>IDENTIFICATION</scope>
</reference>
<accession>A0A2K1L7K5</accession>
<name>A0A2K1L7K5_PHYPA</name>
<dbReference type="EnsemblPlants" id="Pp3c1_9700V3.2">
    <property type="protein sequence ID" value="PAC:32971800.CDS.1"/>
    <property type="gene ID" value="Pp3c1_9700"/>
</dbReference>
<keyword evidence="3" id="KW-1185">Reference proteome</keyword>
<dbReference type="Gramene" id="Pp3c1_9700V3.2">
    <property type="protein sequence ID" value="PAC:32971800.CDS.1"/>
    <property type="gene ID" value="Pp3c1_9700"/>
</dbReference>
<gene>
    <name evidence="1" type="ORF">PHYPA_000449</name>
</gene>
<protein>
    <submittedName>
        <fullName evidence="1 2">Uncharacterized protein</fullName>
    </submittedName>
</protein>
<dbReference type="PaxDb" id="3218-PP1S38_27V6.1"/>
<dbReference type="InParanoid" id="A0A2K1L7K5"/>
<sequence>MGREVGEALWNIVFSITSGFPPWPANQKWSSDVNFCRKKKCTKLVISLFNKKLRIPRATSKSS</sequence>
<evidence type="ECO:0000313" key="2">
    <source>
        <dbReference type="EnsemblPlants" id="PAC:32971799.CDS.1"/>
    </source>
</evidence>
<dbReference type="Gramene" id="Pp3c1_9700V3.1">
    <property type="protein sequence ID" value="PAC:32971799.CDS.1"/>
    <property type="gene ID" value="Pp3c1_9700"/>
</dbReference>
<evidence type="ECO:0000313" key="3">
    <source>
        <dbReference type="Proteomes" id="UP000006727"/>
    </source>
</evidence>
<dbReference type="Proteomes" id="UP000006727">
    <property type="component" value="Chromosome 1"/>
</dbReference>
<proteinExistence type="predicted"/>
<reference evidence="1 3" key="1">
    <citation type="journal article" date="2008" name="Science">
        <title>The Physcomitrella genome reveals evolutionary insights into the conquest of land by plants.</title>
        <authorList>
            <person name="Rensing S."/>
            <person name="Lang D."/>
            <person name="Zimmer A."/>
            <person name="Terry A."/>
            <person name="Salamov A."/>
            <person name="Shapiro H."/>
            <person name="Nishiyama T."/>
            <person name="Perroud P.-F."/>
            <person name="Lindquist E."/>
            <person name="Kamisugi Y."/>
            <person name="Tanahashi T."/>
            <person name="Sakakibara K."/>
            <person name="Fujita T."/>
            <person name="Oishi K."/>
            <person name="Shin-I T."/>
            <person name="Kuroki Y."/>
            <person name="Toyoda A."/>
            <person name="Suzuki Y."/>
            <person name="Hashimoto A."/>
            <person name="Yamaguchi K."/>
            <person name="Sugano A."/>
            <person name="Kohara Y."/>
            <person name="Fujiyama A."/>
            <person name="Anterola A."/>
            <person name="Aoki S."/>
            <person name="Ashton N."/>
            <person name="Barbazuk W.B."/>
            <person name="Barker E."/>
            <person name="Bennetzen J."/>
            <person name="Bezanilla M."/>
            <person name="Blankenship R."/>
            <person name="Cho S.H."/>
            <person name="Dutcher S."/>
            <person name="Estelle M."/>
            <person name="Fawcett J.A."/>
            <person name="Gundlach H."/>
            <person name="Hanada K."/>
            <person name="Heyl A."/>
            <person name="Hicks K.A."/>
            <person name="Hugh J."/>
            <person name="Lohr M."/>
            <person name="Mayer K."/>
            <person name="Melkozernov A."/>
            <person name="Murata T."/>
            <person name="Nelson D."/>
            <person name="Pils B."/>
            <person name="Prigge M."/>
            <person name="Reiss B."/>
            <person name="Renner T."/>
            <person name="Rombauts S."/>
            <person name="Rushton P."/>
            <person name="Sanderfoot A."/>
            <person name="Schween G."/>
            <person name="Shiu S.-H."/>
            <person name="Stueber K."/>
            <person name="Theodoulou F.L."/>
            <person name="Tu H."/>
            <person name="Van de Peer Y."/>
            <person name="Verrier P.J."/>
            <person name="Waters E."/>
            <person name="Wood A."/>
            <person name="Yang L."/>
            <person name="Cove D."/>
            <person name="Cuming A."/>
            <person name="Hasebe M."/>
            <person name="Lucas S."/>
            <person name="Mishler D.B."/>
            <person name="Reski R."/>
            <person name="Grigoriev I."/>
            <person name="Quatrano R.S."/>
            <person name="Boore J.L."/>
        </authorList>
    </citation>
    <scope>NUCLEOTIDE SEQUENCE [LARGE SCALE GENOMIC DNA]</scope>
    <source>
        <strain evidence="2 3">cv. Gransden 2004</strain>
    </source>
</reference>
<dbReference type="EnsemblPlants" id="Pp3c1_9700V3.1">
    <property type="protein sequence ID" value="PAC:32971799.CDS.1"/>
    <property type="gene ID" value="Pp3c1_9700"/>
</dbReference>
<dbReference type="EMBL" id="ABEU02000001">
    <property type="protein sequence ID" value="PNR62025.1"/>
    <property type="molecule type" value="Genomic_DNA"/>
</dbReference>
<evidence type="ECO:0000313" key="1">
    <source>
        <dbReference type="EMBL" id="PNR62025.1"/>
    </source>
</evidence>